<evidence type="ECO:0000256" key="2">
    <source>
        <dbReference type="ARBA" id="ARBA00022527"/>
    </source>
</evidence>
<dbReference type="Pfam" id="PF03822">
    <property type="entry name" value="NAF"/>
    <property type="match status" value="1"/>
</dbReference>
<dbReference type="PANTHER" id="PTHR43895:SF151">
    <property type="entry name" value="CBL-INTERACTING SERINE_THREONINE-PROTEIN KINASE 11"/>
    <property type="match status" value="1"/>
</dbReference>
<keyword evidence="4" id="KW-0547">Nucleotide-binding</keyword>
<dbReference type="EC" id="2.7.11.1" evidence="1"/>
<protein>
    <recommendedName>
        <fullName evidence="1">non-specific serine/threonine protein kinase</fullName>
        <ecNumber evidence="1">2.7.11.1</ecNumber>
    </recommendedName>
</protein>
<feature type="domain" description="NAF" evidence="7">
    <location>
        <begin position="73"/>
        <end position="97"/>
    </location>
</feature>
<evidence type="ECO:0000256" key="4">
    <source>
        <dbReference type="ARBA" id="ARBA00022741"/>
    </source>
</evidence>
<evidence type="ECO:0000259" key="7">
    <source>
        <dbReference type="PROSITE" id="PS50816"/>
    </source>
</evidence>
<reference evidence="9" key="1">
    <citation type="submission" date="2024-07" db="EMBL/GenBank/DDBJ databases">
        <title>Two chromosome-level genome assemblies of Korean endemic species Abeliophyllum distichum and Forsythia ovata (Oleaceae).</title>
        <authorList>
            <person name="Jang H."/>
        </authorList>
    </citation>
    <scope>NUCLEOTIDE SEQUENCE [LARGE SCALE GENOMIC DNA]</scope>
</reference>
<proteinExistence type="predicted"/>
<evidence type="ECO:0000256" key="5">
    <source>
        <dbReference type="ARBA" id="ARBA00022777"/>
    </source>
</evidence>
<dbReference type="AlphaFoldDB" id="A0ABD1W752"/>
<evidence type="ECO:0000256" key="3">
    <source>
        <dbReference type="ARBA" id="ARBA00022679"/>
    </source>
</evidence>
<evidence type="ECO:0000256" key="1">
    <source>
        <dbReference type="ARBA" id="ARBA00012513"/>
    </source>
</evidence>
<dbReference type="GO" id="GO:0004674">
    <property type="term" value="F:protein serine/threonine kinase activity"/>
    <property type="evidence" value="ECO:0007669"/>
    <property type="project" value="UniProtKB-KW"/>
</dbReference>
<dbReference type="PROSITE" id="PS50816">
    <property type="entry name" value="NAF"/>
    <property type="match status" value="1"/>
</dbReference>
<dbReference type="SUPFAM" id="SSF56112">
    <property type="entry name" value="Protein kinase-like (PK-like)"/>
    <property type="match status" value="1"/>
</dbReference>
<accession>A0ABD1W752</accession>
<dbReference type="Proteomes" id="UP001604277">
    <property type="component" value="Unassembled WGS sequence"/>
</dbReference>
<gene>
    <name evidence="8" type="ORF">Fot_14620</name>
</gene>
<dbReference type="GO" id="GO:0005524">
    <property type="term" value="F:ATP binding"/>
    <property type="evidence" value="ECO:0007669"/>
    <property type="project" value="UniProtKB-KW"/>
</dbReference>
<keyword evidence="9" id="KW-1185">Reference proteome</keyword>
<evidence type="ECO:0000313" key="9">
    <source>
        <dbReference type="Proteomes" id="UP001604277"/>
    </source>
</evidence>
<evidence type="ECO:0000256" key="6">
    <source>
        <dbReference type="ARBA" id="ARBA00022840"/>
    </source>
</evidence>
<sequence>MSMYQKIYKGEFRCPKWMSSDLKRFLSQLLDTNPTSRIAIDEIMRDPWFKKGYKEIKYCKNDENLDTMKEEYKKLVDLNAFDIISFSTEISLLGLFDDLHCAVGDVEQLTVAEMPHKVIEKVEEMVKCEKKNTVRLRRKKEFGIELEGQNVKFFIGLEVYRLTESLTVVEAKMISGEALDSLCCGRRKLGR</sequence>
<keyword evidence="2" id="KW-0723">Serine/threonine-protein kinase</keyword>
<dbReference type="Gene3D" id="3.30.310.80">
    <property type="entry name" value="Kinase associated domain 1, KA1"/>
    <property type="match status" value="1"/>
</dbReference>
<evidence type="ECO:0000313" key="8">
    <source>
        <dbReference type="EMBL" id="KAL2545387.1"/>
    </source>
</evidence>
<dbReference type="PANTHER" id="PTHR43895">
    <property type="entry name" value="CALCIUM/CALMODULIN-DEPENDENT PROTEIN KINASE KINASE-RELATED"/>
    <property type="match status" value="1"/>
</dbReference>
<dbReference type="InterPro" id="IPR011009">
    <property type="entry name" value="Kinase-like_dom_sf"/>
</dbReference>
<dbReference type="CDD" id="cd12195">
    <property type="entry name" value="CIPK_C"/>
    <property type="match status" value="1"/>
</dbReference>
<keyword evidence="6" id="KW-0067">ATP-binding</keyword>
<dbReference type="InterPro" id="IPR004041">
    <property type="entry name" value="NAF_dom"/>
</dbReference>
<organism evidence="8 9">
    <name type="scientific">Forsythia ovata</name>
    <dbReference type="NCBI Taxonomy" id="205694"/>
    <lineage>
        <taxon>Eukaryota</taxon>
        <taxon>Viridiplantae</taxon>
        <taxon>Streptophyta</taxon>
        <taxon>Embryophyta</taxon>
        <taxon>Tracheophyta</taxon>
        <taxon>Spermatophyta</taxon>
        <taxon>Magnoliopsida</taxon>
        <taxon>eudicotyledons</taxon>
        <taxon>Gunneridae</taxon>
        <taxon>Pentapetalae</taxon>
        <taxon>asterids</taxon>
        <taxon>lamiids</taxon>
        <taxon>Lamiales</taxon>
        <taxon>Oleaceae</taxon>
        <taxon>Forsythieae</taxon>
        <taxon>Forsythia</taxon>
    </lineage>
</organism>
<keyword evidence="3" id="KW-0808">Transferase</keyword>
<keyword evidence="5 8" id="KW-0418">Kinase</keyword>
<dbReference type="Gene3D" id="1.10.510.10">
    <property type="entry name" value="Transferase(Phosphotransferase) domain 1"/>
    <property type="match status" value="1"/>
</dbReference>
<dbReference type="InterPro" id="IPR018451">
    <property type="entry name" value="NAF/FISL_domain"/>
</dbReference>
<name>A0ABD1W752_9LAMI</name>
<dbReference type="EMBL" id="JBFOLJ010000004">
    <property type="protein sequence ID" value="KAL2545387.1"/>
    <property type="molecule type" value="Genomic_DNA"/>
</dbReference>
<comment type="caution">
    <text evidence="8">The sequence shown here is derived from an EMBL/GenBank/DDBJ whole genome shotgun (WGS) entry which is preliminary data.</text>
</comment>